<keyword evidence="2" id="KW-1185">Reference proteome</keyword>
<reference evidence="1 2" key="1">
    <citation type="submission" date="2016-10" db="EMBL/GenBank/DDBJ databases">
        <authorList>
            <person name="de Groot N.N."/>
        </authorList>
    </citation>
    <scope>NUCLEOTIDE SEQUENCE [LARGE SCALE GENOMIC DNA]</scope>
    <source>
        <strain evidence="1 2">MON 2.2</strain>
    </source>
</reference>
<proteinExistence type="predicted"/>
<dbReference type="OrthoDB" id="9757917at2"/>
<dbReference type="STRING" id="675864.SAMN04489747_3193"/>
<sequence length="65" mass="6621">MLAPIGSPAGRDAVRRLLLELSNAADEGKVSWAQLQVKVVVAADVADGIEQAAGASGTYPSSRDA</sequence>
<dbReference type="AlphaFoldDB" id="A0A1G7C9R3"/>
<organism evidence="1 2">
    <name type="scientific">Auraticoccus monumenti</name>
    <dbReference type="NCBI Taxonomy" id="675864"/>
    <lineage>
        <taxon>Bacteria</taxon>
        <taxon>Bacillati</taxon>
        <taxon>Actinomycetota</taxon>
        <taxon>Actinomycetes</taxon>
        <taxon>Propionibacteriales</taxon>
        <taxon>Propionibacteriaceae</taxon>
        <taxon>Auraticoccus</taxon>
    </lineage>
</organism>
<name>A0A1G7C9R3_9ACTN</name>
<dbReference type="EMBL" id="LT629688">
    <property type="protein sequence ID" value="SDE35480.1"/>
    <property type="molecule type" value="Genomic_DNA"/>
</dbReference>
<dbReference type="RefSeq" id="WP_090594900.1">
    <property type="nucleotide sequence ID" value="NZ_LT629688.1"/>
</dbReference>
<gene>
    <name evidence="1" type="ORF">SAMN04489747_3193</name>
</gene>
<dbReference type="Proteomes" id="UP000198546">
    <property type="component" value="Chromosome i"/>
</dbReference>
<evidence type="ECO:0000313" key="2">
    <source>
        <dbReference type="Proteomes" id="UP000198546"/>
    </source>
</evidence>
<evidence type="ECO:0000313" key="1">
    <source>
        <dbReference type="EMBL" id="SDE35480.1"/>
    </source>
</evidence>
<accession>A0A1G7C9R3</accession>
<protein>
    <submittedName>
        <fullName evidence="1">Uncharacterized protein</fullName>
    </submittedName>
</protein>